<feature type="compositionally biased region" description="Low complexity" evidence="1">
    <location>
        <begin position="191"/>
        <end position="207"/>
    </location>
</feature>
<sequence>MNRSSRLKDIVNKRSNLWQDSGTDTSSTCNNDNRKISTKDKSSTDSDTSNDENSEPIRTKTCCLICSILPNLSNINTCHKHLTSLTTPIAPAQVVYMMPPPMNSCPKSHCHCRSKSKRRYRSSSSSSSSSSSRRPATSSKSRRHRKKRSMTLVSSNASSQDDLFYSPDVQTQETTTTNNQQHRSNNTEGRLSPSLPPSTTINTNTTNTNNLQKHQQFLITSILHTSQQQNTNEIDSMLKNTQNKPISQENSPDIIILDSDSSCSSPIPYNQVVHVKDEGESLADNDHKTVSINMGQLAAEMVDHECPQPVILLERVYTDRYNPTYK</sequence>
<reference evidence="2" key="1">
    <citation type="submission" date="2021-02" db="EMBL/GenBank/DDBJ databases">
        <authorList>
            <person name="Nowell W R."/>
        </authorList>
    </citation>
    <scope>NUCLEOTIDE SEQUENCE</scope>
</reference>
<dbReference type="EMBL" id="CAJNOG010001117">
    <property type="protein sequence ID" value="CAF1410655.1"/>
    <property type="molecule type" value="Genomic_DNA"/>
</dbReference>
<dbReference type="EMBL" id="CAJOAZ010000216">
    <property type="protein sequence ID" value="CAF3579679.1"/>
    <property type="molecule type" value="Genomic_DNA"/>
</dbReference>
<feature type="compositionally biased region" description="Basic and acidic residues" evidence="1">
    <location>
        <begin position="32"/>
        <end position="44"/>
    </location>
</feature>
<evidence type="ECO:0000313" key="3">
    <source>
        <dbReference type="EMBL" id="CAF3579679.1"/>
    </source>
</evidence>
<proteinExistence type="predicted"/>
<dbReference type="Proteomes" id="UP000663844">
    <property type="component" value="Unassembled WGS sequence"/>
</dbReference>
<comment type="caution">
    <text evidence="2">The sequence shown here is derived from an EMBL/GenBank/DDBJ whole genome shotgun (WGS) entry which is preliminary data.</text>
</comment>
<feature type="compositionally biased region" description="Polar residues" evidence="1">
    <location>
        <begin position="151"/>
        <end position="161"/>
    </location>
</feature>
<evidence type="ECO:0000256" key="1">
    <source>
        <dbReference type="SAM" id="MobiDB-lite"/>
    </source>
</evidence>
<organism evidence="2 4">
    <name type="scientific">Adineta steineri</name>
    <dbReference type="NCBI Taxonomy" id="433720"/>
    <lineage>
        <taxon>Eukaryota</taxon>
        <taxon>Metazoa</taxon>
        <taxon>Spiralia</taxon>
        <taxon>Gnathifera</taxon>
        <taxon>Rotifera</taxon>
        <taxon>Eurotatoria</taxon>
        <taxon>Bdelloidea</taxon>
        <taxon>Adinetida</taxon>
        <taxon>Adinetidae</taxon>
        <taxon>Adineta</taxon>
    </lineage>
</organism>
<feature type="region of interest" description="Disordered" evidence="1">
    <location>
        <begin position="1"/>
        <end position="55"/>
    </location>
</feature>
<feature type="compositionally biased region" description="Basic and acidic residues" evidence="1">
    <location>
        <begin position="1"/>
        <end position="12"/>
    </location>
</feature>
<accession>A0A815LJ55</accession>
<evidence type="ECO:0000313" key="4">
    <source>
        <dbReference type="Proteomes" id="UP000663845"/>
    </source>
</evidence>
<feature type="compositionally biased region" description="Basic residues" evidence="1">
    <location>
        <begin position="140"/>
        <end position="149"/>
    </location>
</feature>
<protein>
    <submittedName>
        <fullName evidence="2">Uncharacterized protein</fullName>
    </submittedName>
</protein>
<gene>
    <name evidence="2" type="ORF">JYZ213_LOCUS38360</name>
    <name evidence="3" type="ORF">OXD698_LOCUS5342</name>
</gene>
<dbReference type="Proteomes" id="UP000663845">
    <property type="component" value="Unassembled WGS sequence"/>
</dbReference>
<dbReference type="AlphaFoldDB" id="A0A815LJ55"/>
<name>A0A815LJ55_9BILA</name>
<feature type="compositionally biased region" description="Low complexity" evidence="1">
    <location>
        <begin position="170"/>
        <end position="181"/>
    </location>
</feature>
<feature type="compositionally biased region" description="Low complexity" evidence="1">
    <location>
        <begin position="122"/>
        <end position="139"/>
    </location>
</feature>
<feature type="compositionally biased region" description="Polar residues" evidence="1">
    <location>
        <begin position="13"/>
        <end position="31"/>
    </location>
</feature>
<feature type="region of interest" description="Disordered" evidence="1">
    <location>
        <begin position="116"/>
        <end position="207"/>
    </location>
</feature>
<evidence type="ECO:0000313" key="2">
    <source>
        <dbReference type="EMBL" id="CAF1410655.1"/>
    </source>
</evidence>